<organism evidence="2 3">
    <name type="scientific">Rhipicephalus microplus</name>
    <name type="common">Cattle tick</name>
    <name type="synonym">Boophilus microplus</name>
    <dbReference type="NCBI Taxonomy" id="6941"/>
    <lineage>
        <taxon>Eukaryota</taxon>
        <taxon>Metazoa</taxon>
        <taxon>Ecdysozoa</taxon>
        <taxon>Arthropoda</taxon>
        <taxon>Chelicerata</taxon>
        <taxon>Arachnida</taxon>
        <taxon>Acari</taxon>
        <taxon>Parasitiformes</taxon>
        <taxon>Ixodida</taxon>
        <taxon>Ixodoidea</taxon>
        <taxon>Ixodidae</taxon>
        <taxon>Rhipicephalinae</taxon>
        <taxon>Rhipicephalus</taxon>
        <taxon>Boophilus</taxon>
    </lineage>
</organism>
<reference evidence="2" key="2">
    <citation type="submission" date="2021-09" db="EMBL/GenBank/DDBJ databases">
        <authorList>
            <person name="Jia N."/>
            <person name="Wang J."/>
            <person name="Shi W."/>
            <person name="Du L."/>
            <person name="Sun Y."/>
            <person name="Zhan W."/>
            <person name="Jiang J."/>
            <person name="Wang Q."/>
            <person name="Zhang B."/>
            <person name="Ji P."/>
            <person name="Sakyi L.B."/>
            <person name="Cui X."/>
            <person name="Yuan T."/>
            <person name="Jiang B."/>
            <person name="Yang W."/>
            <person name="Lam T.T.-Y."/>
            <person name="Chang Q."/>
            <person name="Ding S."/>
            <person name="Wang X."/>
            <person name="Zhu J."/>
            <person name="Ruan X."/>
            <person name="Zhao L."/>
            <person name="Wei J."/>
            <person name="Que T."/>
            <person name="Du C."/>
            <person name="Cheng J."/>
            <person name="Dai P."/>
            <person name="Han X."/>
            <person name="Huang E."/>
            <person name="Gao Y."/>
            <person name="Liu J."/>
            <person name="Shao H."/>
            <person name="Ye R."/>
            <person name="Li L."/>
            <person name="Wei W."/>
            <person name="Wang X."/>
            <person name="Wang C."/>
            <person name="Huo Q."/>
            <person name="Li W."/>
            <person name="Guo W."/>
            <person name="Chen H."/>
            <person name="Chen S."/>
            <person name="Zhou L."/>
            <person name="Zhou L."/>
            <person name="Ni X."/>
            <person name="Tian J."/>
            <person name="Zhou Y."/>
            <person name="Sheng Y."/>
            <person name="Liu T."/>
            <person name="Pan Y."/>
            <person name="Xia L."/>
            <person name="Li J."/>
            <person name="Zhao F."/>
            <person name="Cao W."/>
        </authorList>
    </citation>
    <scope>NUCLEOTIDE SEQUENCE</scope>
    <source>
        <strain evidence="2">Rmic-2018</strain>
        <tissue evidence="2">Larvae</tissue>
    </source>
</reference>
<sequence>MLYPVPGHSGLFENELADFLAARAAQLGDARQAPLTPRAVCSMLKKEQLGRWESDWTQGNADMDLFKWVPYVSNTSQWFPPNQALETLLTGHGASTHILIALTYLQNPSVRAALHAREQITISSIVRSRPRLRVRLNREPIMSSDNTHLYWDTQETVHFSLD</sequence>
<dbReference type="AlphaFoldDB" id="A0A9J6E337"/>
<dbReference type="InterPro" id="IPR002156">
    <property type="entry name" value="RNaseH_domain"/>
</dbReference>
<dbReference type="EMBL" id="JABSTU010000006">
    <property type="protein sequence ID" value="KAH8028549.1"/>
    <property type="molecule type" value="Genomic_DNA"/>
</dbReference>
<protein>
    <recommendedName>
        <fullName evidence="1">RNase H type-1 domain-containing protein</fullName>
    </recommendedName>
</protein>
<dbReference type="PROSITE" id="PS50879">
    <property type="entry name" value="RNASE_H_1"/>
    <property type="match status" value="1"/>
</dbReference>
<evidence type="ECO:0000313" key="3">
    <source>
        <dbReference type="Proteomes" id="UP000821866"/>
    </source>
</evidence>
<keyword evidence="3" id="KW-1185">Reference proteome</keyword>
<dbReference type="Proteomes" id="UP000821866">
    <property type="component" value="Chromosome 4"/>
</dbReference>
<reference evidence="2" key="1">
    <citation type="journal article" date="2020" name="Cell">
        <title>Large-Scale Comparative Analyses of Tick Genomes Elucidate Their Genetic Diversity and Vector Capacities.</title>
        <authorList>
            <consortium name="Tick Genome and Microbiome Consortium (TIGMIC)"/>
            <person name="Jia N."/>
            <person name="Wang J."/>
            <person name="Shi W."/>
            <person name="Du L."/>
            <person name="Sun Y."/>
            <person name="Zhan W."/>
            <person name="Jiang J.F."/>
            <person name="Wang Q."/>
            <person name="Zhang B."/>
            <person name="Ji P."/>
            <person name="Bell-Sakyi L."/>
            <person name="Cui X.M."/>
            <person name="Yuan T.T."/>
            <person name="Jiang B.G."/>
            <person name="Yang W.F."/>
            <person name="Lam T.T."/>
            <person name="Chang Q.C."/>
            <person name="Ding S.J."/>
            <person name="Wang X.J."/>
            <person name="Zhu J.G."/>
            <person name="Ruan X.D."/>
            <person name="Zhao L."/>
            <person name="Wei J.T."/>
            <person name="Ye R.Z."/>
            <person name="Que T.C."/>
            <person name="Du C.H."/>
            <person name="Zhou Y.H."/>
            <person name="Cheng J.X."/>
            <person name="Dai P.F."/>
            <person name="Guo W.B."/>
            <person name="Han X.H."/>
            <person name="Huang E.J."/>
            <person name="Li L.F."/>
            <person name="Wei W."/>
            <person name="Gao Y.C."/>
            <person name="Liu J.Z."/>
            <person name="Shao H.Z."/>
            <person name="Wang X."/>
            <person name="Wang C.C."/>
            <person name="Yang T.C."/>
            <person name="Huo Q.B."/>
            <person name="Li W."/>
            <person name="Chen H.Y."/>
            <person name="Chen S.E."/>
            <person name="Zhou L.G."/>
            <person name="Ni X.B."/>
            <person name="Tian J.H."/>
            <person name="Sheng Y."/>
            <person name="Liu T."/>
            <person name="Pan Y.S."/>
            <person name="Xia L.Y."/>
            <person name="Li J."/>
            <person name="Zhao F."/>
            <person name="Cao W.C."/>
        </authorList>
    </citation>
    <scope>NUCLEOTIDE SEQUENCE</scope>
    <source>
        <strain evidence="2">Rmic-2018</strain>
    </source>
</reference>
<dbReference type="GO" id="GO:0003676">
    <property type="term" value="F:nucleic acid binding"/>
    <property type="evidence" value="ECO:0007669"/>
    <property type="project" value="InterPro"/>
</dbReference>
<evidence type="ECO:0000259" key="1">
    <source>
        <dbReference type="PROSITE" id="PS50879"/>
    </source>
</evidence>
<name>A0A9J6E337_RHIMP</name>
<accession>A0A9J6E337</accession>
<feature type="domain" description="RNase H type-1" evidence="1">
    <location>
        <begin position="1"/>
        <end position="26"/>
    </location>
</feature>
<dbReference type="GO" id="GO:0004523">
    <property type="term" value="F:RNA-DNA hybrid ribonuclease activity"/>
    <property type="evidence" value="ECO:0007669"/>
    <property type="project" value="InterPro"/>
</dbReference>
<proteinExistence type="predicted"/>
<gene>
    <name evidence="2" type="ORF">HPB51_017675</name>
</gene>
<comment type="caution">
    <text evidence="2">The sequence shown here is derived from an EMBL/GenBank/DDBJ whole genome shotgun (WGS) entry which is preliminary data.</text>
</comment>
<evidence type="ECO:0000313" key="2">
    <source>
        <dbReference type="EMBL" id="KAH8028549.1"/>
    </source>
</evidence>